<protein>
    <submittedName>
        <fullName evidence="2">Formate acetyltransferase</fullName>
        <ecNumber evidence="2">2.3.1.54</ecNumber>
    </submittedName>
</protein>
<organism evidence="2">
    <name type="scientific">candidate division CPR1 bacterium ADurb.Bin160</name>
    <dbReference type="NCBI Taxonomy" id="1852826"/>
    <lineage>
        <taxon>Bacteria</taxon>
        <taxon>candidate division CPR1</taxon>
    </lineage>
</organism>
<dbReference type="PANTHER" id="PTHR30191">
    <property type="entry name" value="FORMATE ACETYLTRANSFERASE"/>
    <property type="match status" value="1"/>
</dbReference>
<dbReference type="InterPro" id="IPR050244">
    <property type="entry name" value="Auton_GlycylRad_Cofactor"/>
</dbReference>
<accession>A0A1V5ZPW8</accession>
<dbReference type="Gene3D" id="3.20.70.20">
    <property type="match status" value="1"/>
</dbReference>
<proteinExistence type="predicted"/>
<reference evidence="2" key="1">
    <citation type="submission" date="2017-02" db="EMBL/GenBank/DDBJ databases">
        <title>Delving into the versatile metabolic prowess of the omnipresent phylum Bacteroidetes.</title>
        <authorList>
            <person name="Nobu M.K."/>
            <person name="Mei R."/>
            <person name="Narihiro T."/>
            <person name="Kuroda K."/>
            <person name="Liu W.-T."/>
        </authorList>
    </citation>
    <scope>NUCLEOTIDE SEQUENCE</scope>
    <source>
        <strain evidence="2">ADurb.Bin160</strain>
    </source>
</reference>
<dbReference type="EC" id="2.3.1.54" evidence="2"/>
<dbReference type="PROSITE" id="PS51554">
    <property type="entry name" value="PFL"/>
    <property type="match status" value="1"/>
</dbReference>
<dbReference type="Pfam" id="PF02901">
    <property type="entry name" value="PFL-like"/>
    <property type="match status" value="1"/>
</dbReference>
<dbReference type="Proteomes" id="UP000485621">
    <property type="component" value="Unassembled WGS sequence"/>
</dbReference>
<dbReference type="SUPFAM" id="SSF51998">
    <property type="entry name" value="PFL-like glycyl radical enzymes"/>
    <property type="match status" value="1"/>
</dbReference>
<sequence>MDEIARVYAKSMYIIHYMHDKYYYERAQMAFIDADYGVDIAYGIAGISIIADSLSAIKYAKITPIRNEQ</sequence>
<comment type="caution">
    <text evidence="2">The sequence shown here is derived from an EMBL/GenBank/DDBJ whole genome shotgun (WGS) entry which is preliminary data.</text>
</comment>
<dbReference type="AlphaFoldDB" id="A0A1V5ZPW8"/>
<dbReference type="GO" id="GO:0005829">
    <property type="term" value="C:cytosol"/>
    <property type="evidence" value="ECO:0007669"/>
    <property type="project" value="TreeGrafter"/>
</dbReference>
<keyword evidence="2" id="KW-0012">Acyltransferase</keyword>
<feature type="domain" description="PFL" evidence="1">
    <location>
        <begin position="1"/>
        <end position="69"/>
    </location>
</feature>
<evidence type="ECO:0000259" key="1">
    <source>
        <dbReference type="PROSITE" id="PS51554"/>
    </source>
</evidence>
<evidence type="ECO:0000313" key="2">
    <source>
        <dbReference type="EMBL" id="OQB42360.1"/>
    </source>
</evidence>
<dbReference type="EMBL" id="MWDB01000003">
    <property type="protein sequence ID" value="OQB42360.1"/>
    <property type="molecule type" value="Genomic_DNA"/>
</dbReference>
<keyword evidence="2" id="KW-0808">Transferase</keyword>
<dbReference type="PANTHER" id="PTHR30191:SF0">
    <property type="entry name" value="FORMATE ACETYLTRANSFERASE 1"/>
    <property type="match status" value="1"/>
</dbReference>
<dbReference type="InterPro" id="IPR004184">
    <property type="entry name" value="PFL_dom"/>
</dbReference>
<dbReference type="GO" id="GO:0008861">
    <property type="term" value="F:formate C-acetyltransferase activity"/>
    <property type="evidence" value="ECO:0007669"/>
    <property type="project" value="UniProtKB-EC"/>
</dbReference>
<gene>
    <name evidence="2" type="primary">pflB_2</name>
    <name evidence="2" type="ORF">BWY04_00239</name>
</gene>
<name>A0A1V5ZPW8_9BACT</name>